<dbReference type="AlphaFoldDB" id="A0AAV6PHV6"/>
<dbReference type="InterPro" id="IPR052573">
    <property type="entry name" value="DnaJ_C_subfamily_28"/>
</dbReference>
<organism evidence="2 3">
    <name type="scientific">Solea senegalensis</name>
    <name type="common">Senegalese sole</name>
    <dbReference type="NCBI Taxonomy" id="28829"/>
    <lineage>
        <taxon>Eukaryota</taxon>
        <taxon>Metazoa</taxon>
        <taxon>Chordata</taxon>
        <taxon>Craniata</taxon>
        <taxon>Vertebrata</taxon>
        <taxon>Euteleostomi</taxon>
        <taxon>Actinopterygii</taxon>
        <taxon>Neopterygii</taxon>
        <taxon>Teleostei</taxon>
        <taxon>Neoteleostei</taxon>
        <taxon>Acanthomorphata</taxon>
        <taxon>Carangaria</taxon>
        <taxon>Pleuronectiformes</taxon>
        <taxon>Pleuronectoidei</taxon>
        <taxon>Soleidae</taxon>
        <taxon>Solea</taxon>
    </lineage>
</organism>
<feature type="region of interest" description="Disordered" evidence="1">
    <location>
        <begin position="61"/>
        <end position="92"/>
    </location>
</feature>
<proteinExistence type="predicted"/>
<comment type="caution">
    <text evidence="2">The sequence shown here is derived from an EMBL/GenBank/DDBJ whole genome shotgun (WGS) entry which is preliminary data.</text>
</comment>
<name>A0AAV6PHV6_SOLSE</name>
<evidence type="ECO:0000256" key="1">
    <source>
        <dbReference type="SAM" id="MobiDB-lite"/>
    </source>
</evidence>
<dbReference type="PANTHER" id="PTHR39158:SF1">
    <property type="entry name" value="DNAJ HOMOLOG SUBFAMILY C MEMBER 28"/>
    <property type="match status" value="1"/>
</dbReference>
<dbReference type="PANTHER" id="PTHR39158">
    <property type="entry name" value="OS08G0560600 PROTEIN"/>
    <property type="match status" value="1"/>
</dbReference>
<keyword evidence="3" id="KW-1185">Reference proteome</keyword>
<feature type="compositionally biased region" description="Basic and acidic residues" evidence="1">
    <location>
        <begin position="61"/>
        <end position="88"/>
    </location>
</feature>
<accession>A0AAV6PHV6</accession>
<dbReference type="Proteomes" id="UP000693946">
    <property type="component" value="Unassembled WGS sequence"/>
</dbReference>
<evidence type="ECO:0000313" key="2">
    <source>
        <dbReference type="EMBL" id="KAG7463315.1"/>
    </source>
</evidence>
<gene>
    <name evidence="2" type="ORF">JOB18_044574</name>
</gene>
<evidence type="ECO:0000313" key="3">
    <source>
        <dbReference type="Proteomes" id="UP000693946"/>
    </source>
</evidence>
<protein>
    <submittedName>
        <fullName evidence="2">Uncharacterized protein</fullName>
    </submittedName>
</protein>
<sequence length="105" mass="12251">MARGDFRYLSGARKLLNKFEHNPYADPMTHNLNCILIDNGYQPSCDIPEKSAQIRKRLLDENARLGDPVTPKEHSQRSERVKEQERKTKTNNTRLVYLCHTKLVK</sequence>
<dbReference type="EMBL" id="JAGKHQ010000884">
    <property type="protein sequence ID" value="KAG7463315.1"/>
    <property type="molecule type" value="Genomic_DNA"/>
</dbReference>
<reference evidence="2 3" key="1">
    <citation type="journal article" date="2021" name="Sci. Rep.">
        <title>Chromosome anchoring in Senegalese sole (Solea senegalensis) reveals sex-associated markers and genome rearrangements in flatfish.</title>
        <authorList>
            <person name="Guerrero-Cozar I."/>
            <person name="Gomez-Garrido J."/>
            <person name="Berbel C."/>
            <person name="Martinez-Blanch J.F."/>
            <person name="Alioto T."/>
            <person name="Claros M.G."/>
            <person name="Gagnaire P.A."/>
            <person name="Manchado M."/>
        </authorList>
    </citation>
    <scope>NUCLEOTIDE SEQUENCE [LARGE SCALE GENOMIC DNA]</scope>
    <source>
        <strain evidence="2">Sse05_10M</strain>
    </source>
</reference>